<dbReference type="EMBL" id="QKWP01000314">
    <property type="protein sequence ID" value="RIB22339.1"/>
    <property type="molecule type" value="Genomic_DNA"/>
</dbReference>
<dbReference type="InterPro" id="IPR032675">
    <property type="entry name" value="LRR_dom_sf"/>
</dbReference>
<gene>
    <name evidence="1" type="ORF">C2G38_2243353</name>
</gene>
<sequence length="87" mass="9449">MKSFQLFCSHSPPSIHVINEKSLDSLALGYDGVKVIADALFTNTTLEYLSIRYINSPESGKLLAKALYDNTVLSSLSLGELVISGKN</sequence>
<protein>
    <submittedName>
        <fullName evidence="1">Uncharacterized protein</fullName>
    </submittedName>
</protein>
<dbReference type="Proteomes" id="UP000266673">
    <property type="component" value="Unassembled WGS sequence"/>
</dbReference>
<dbReference type="OrthoDB" id="2314736at2759"/>
<comment type="caution">
    <text evidence="1">The sequence shown here is derived from an EMBL/GenBank/DDBJ whole genome shotgun (WGS) entry which is preliminary data.</text>
</comment>
<organism evidence="1 2">
    <name type="scientific">Gigaspora rosea</name>
    <dbReference type="NCBI Taxonomy" id="44941"/>
    <lineage>
        <taxon>Eukaryota</taxon>
        <taxon>Fungi</taxon>
        <taxon>Fungi incertae sedis</taxon>
        <taxon>Mucoromycota</taxon>
        <taxon>Glomeromycotina</taxon>
        <taxon>Glomeromycetes</taxon>
        <taxon>Diversisporales</taxon>
        <taxon>Gigasporaceae</taxon>
        <taxon>Gigaspora</taxon>
    </lineage>
</organism>
<keyword evidence="2" id="KW-1185">Reference proteome</keyword>
<dbReference type="Gene3D" id="3.80.10.10">
    <property type="entry name" value="Ribonuclease Inhibitor"/>
    <property type="match status" value="1"/>
</dbReference>
<dbReference type="SUPFAM" id="SSF52047">
    <property type="entry name" value="RNI-like"/>
    <property type="match status" value="1"/>
</dbReference>
<name>A0A397VMX3_9GLOM</name>
<evidence type="ECO:0000313" key="1">
    <source>
        <dbReference type="EMBL" id="RIB22339.1"/>
    </source>
</evidence>
<reference evidence="1 2" key="1">
    <citation type="submission" date="2018-06" db="EMBL/GenBank/DDBJ databases">
        <title>Comparative genomics reveals the genomic features of Rhizophagus irregularis, R. cerebriforme, R. diaphanum and Gigaspora rosea, and their symbiotic lifestyle signature.</title>
        <authorList>
            <person name="Morin E."/>
            <person name="San Clemente H."/>
            <person name="Chen E.C.H."/>
            <person name="De La Providencia I."/>
            <person name="Hainaut M."/>
            <person name="Kuo A."/>
            <person name="Kohler A."/>
            <person name="Murat C."/>
            <person name="Tang N."/>
            <person name="Roy S."/>
            <person name="Loubradou J."/>
            <person name="Henrissat B."/>
            <person name="Grigoriev I.V."/>
            <person name="Corradi N."/>
            <person name="Roux C."/>
            <person name="Martin F.M."/>
        </authorList>
    </citation>
    <scope>NUCLEOTIDE SEQUENCE [LARGE SCALE GENOMIC DNA]</scope>
    <source>
        <strain evidence="1 2">DAOM 194757</strain>
    </source>
</reference>
<evidence type="ECO:0000313" key="2">
    <source>
        <dbReference type="Proteomes" id="UP000266673"/>
    </source>
</evidence>
<accession>A0A397VMX3</accession>
<proteinExistence type="predicted"/>
<dbReference type="AlphaFoldDB" id="A0A397VMX3"/>